<feature type="domain" description="MADS-box" evidence="7">
    <location>
        <begin position="22"/>
        <end position="82"/>
    </location>
</feature>
<dbReference type="Gene3D" id="3.40.1810.10">
    <property type="entry name" value="Transcription factor, MADS-box"/>
    <property type="match status" value="1"/>
</dbReference>
<reference evidence="9" key="2">
    <citation type="submission" date="2025-08" db="UniProtKB">
        <authorList>
            <consortium name="RefSeq"/>
        </authorList>
    </citation>
    <scope>IDENTIFICATION</scope>
    <source>
        <tissue evidence="9">Leaf</tissue>
    </source>
</reference>
<evidence type="ECO:0000313" key="8">
    <source>
        <dbReference type="Proteomes" id="UP000813463"/>
    </source>
</evidence>
<protein>
    <submittedName>
        <fullName evidence="9">Agamous-like MADS-box protein AGL61</fullName>
    </submittedName>
</protein>
<evidence type="ECO:0000313" key="9">
    <source>
        <dbReference type="RefSeq" id="XP_056693866.1"/>
    </source>
</evidence>
<evidence type="ECO:0000259" key="7">
    <source>
        <dbReference type="PROSITE" id="PS50066"/>
    </source>
</evidence>
<dbReference type="InterPro" id="IPR002100">
    <property type="entry name" value="TF_MADSbox"/>
</dbReference>
<keyword evidence="2" id="KW-0805">Transcription regulation</keyword>
<keyword evidence="3" id="KW-0238">DNA-binding</keyword>
<evidence type="ECO:0000256" key="2">
    <source>
        <dbReference type="ARBA" id="ARBA00023015"/>
    </source>
</evidence>
<evidence type="ECO:0000256" key="1">
    <source>
        <dbReference type="ARBA" id="ARBA00004123"/>
    </source>
</evidence>
<dbReference type="SUPFAM" id="SSF55455">
    <property type="entry name" value="SRF-like"/>
    <property type="match status" value="1"/>
</dbReference>
<dbReference type="PANTHER" id="PTHR11945">
    <property type="entry name" value="MADS BOX PROTEIN"/>
    <property type="match status" value="1"/>
</dbReference>
<keyword evidence="5" id="KW-0539">Nucleus</keyword>
<proteinExistence type="predicted"/>
<keyword evidence="8" id="KW-1185">Reference proteome</keyword>
<evidence type="ECO:0000256" key="3">
    <source>
        <dbReference type="ARBA" id="ARBA00023125"/>
    </source>
</evidence>
<keyword evidence="4" id="KW-0804">Transcription</keyword>
<dbReference type="Pfam" id="PF00319">
    <property type="entry name" value="SRF-TF"/>
    <property type="match status" value="1"/>
</dbReference>
<evidence type="ECO:0000256" key="4">
    <source>
        <dbReference type="ARBA" id="ARBA00023163"/>
    </source>
</evidence>
<sequence>MANNNNETGDNSKEVVIRKRSNGRRKIPIERITDPNRKHVTFSKRRIGLFKKGSELCALCGVEMAILTFSERGKLFCFGHPNSDSVIHRYLTCGSRCLNERDECELNLMLQEKNRQHKEIKRKIDEKKKFNDHYKKKEDCGFWWEEANVNEMGLNELEQFKGCLMELRNNVAKKADELTRTSLVYSSSQIGNSIVFDQLDTNHNKISSLGCNPFESSIQNFENPIMMSNSNHLIAMEDRDANADVVSQSFKFRSMNEINMEESGQDITHFSNLSQKRMGGLQLFCDESI</sequence>
<gene>
    <name evidence="9" type="primary">LOC110784251</name>
</gene>
<dbReference type="SMART" id="SM00432">
    <property type="entry name" value="MADS"/>
    <property type="match status" value="1"/>
</dbReference>
<evidence type="ECO:0000256" key="5">
    <source>
        <dbReference type="ARBA" id="ARBA00023242"/>
    </source>
</evidence>
<organism evidence="8 9">
    <name type="scientific">Spinacia oleracea</name>
    <name type="common">Spinach</name>
    <dbReference type="NCBI Taxonomy" id="3562"/>
    <lineage>
        <taxon>Eukaryota</taxon>
        <taxon>Viridiplantae</taxon>
        <taxon>Streptophyta</taxon>
        <taxon>Embryophyta</taxon>
        <taxon>Tracheophyta</taxon>
        <taxon>Spermatophyta</taxon>
        <taxon>Magnoliopsida</taxon>
        <taxon>eudicotyledons</taxon>
        <taxon>Gunneridae</taxon>
        <taxon>Pentapetalae</taxon>
        <taxon>Caryophyllales</taxon>
        <taxon>Chenopodiaceae</taxon>
        <taxon>Chenopodioideae</taxon>
        <taxon>Anserineae</taxon>
        <taxon>Spinacia</taxon>
    </lineage>
</organism>
<dbReference type="InterPro" id="IPR036879">
    <property type="entry name" value="TF_MADSbox_sf"/>
</dbReference>
<dbReference type="PRINTS" id="PR00404">
    <property type="entry name" value="MADSDOMAIN"/>
</dbReference>
<comment type="subcellular location">
    <subcellularLocation>
        <location evidence="1">Nucleus</location>
    </subcellularLocation>
</comment>
<dbReference type="RefSeq" id="XP_056693866.1">
    <property type="nucleotide sequence ID" value="XM_056837888.1"/>
</dbReference>
<feature type="region of interest" description="Disordered" evidence="6">
    <location>
        <begin position="1"/>
        <end position="20"/>
    </location>
</feature>
<dbReference type="PANTHER" id="PTHR11945:SF781">
    <property type="entry name" value="MADS-BOX DOMAIN-CONTAINING PROTEIN"/>
    <property type="match status" value="1"/>
</dbReference>
<reference evidence="8" key="1">
    <citation type="journal article" date="2021" name="Nat. Commun.">
        <title>Genomic analyses provide insights into spinach domestication and the genetic basis of agronomic traits.</title>
        <authorList>
            <person name="Cai X."/>
            <person name="Sun X."/>
            <person name="Xu C."/>
            <person name="Sun H."/>
            <person name="Wang X."/>
            <person name="Ge C."/>
            <person name="Zhang Z."/>
            <person name="Wang Q."/>
            <person name="Fei Z."/>
            <person name="Jiao C."/>
            <person name="Wang Q."/>
        </authorList>
    </citation>
    <scope>NUCLEOTIDE SEQUENCE [LARGE SCALE GENOMIC DNA]</scope>
    <source>
        <strain evidence="8">cv. Varoflay</strain>
    </source>
</reference>
<accession>A0ABM3RE13</accession>
<dbReference type="PROSITE" id="PS50066">
    <property type="entry name" value="MADS_BOX_2"/>
    <property type="match status" value="1"/>
</dbReference>
<dbReference type="Proteomes" id="UP000813463">
    <property type="component" value="Chromosome 2"/>
</dbReference>
<evidence type="ECO:0000256" key="6">
    <source>
        <dbReference type="SAM" id="MobiDB-lite"/>
    </source>
</evidence>
<name>A0ABM3RE13_SPIOL</name>
<dbReference type="GeneID" id="110784251"/>